<dbReference type="InterPro" id="IPR047111">
    <property type="entry name" value="YbaP-like"/>
</dbReference>
<dbReference type="Proteomes" id="UP000199423">
    <property type="component" value="Unassembled WGS sequence"/>
</dbReference>
<sequence length="344" mass="36581">MTSFRRLRFSRRSFYALTVFVLAFAAGPVAAEDAPARCQGTDMLAEMQVKQPALFDKIMAESNATANAEAMLWKVEKPGIPASYLLGTMHLSDPRITELPAAAIDAIAHSKSVALEVADLSPEAVAAAMAKAAGLIVYTDGSSLKSALSADDYNKVERVVVKSGMPGELAAMMKPWLVSMLLATSDCERKQIASGKVVLDLRVAAEAKKAGITVTGLETIESQLRALASIPDDQQVAILKVELDTIDRADDMMETMVQMYVKRQIGAAMPFQLALAAESGAAPDVFDGFKKALLIDRNAGMRDAALPLLEKGNAFVAVGALHLPGPTGLVALLRESGYTVTPIE</sequence>
<keyword evidence="3" id="KW-1185">Reference proteome</keyword>
<evidence type="ECO:0000313" key="2">
    <source>
        <dbReference type="EMBL" id="SFV37539.1"/>
    </source>
</evidence>
<dbReference type="STRING" id="51670.SAMN04488557_3215"/>
<dbReference type="InterPro" id="IPR002816">
    <property type="entry name" value="TraB/PrgY/GumN_fam"/>
</dbReference>
<evidence type="ECO:0000313" key="3">
    <source>
        <dbReference type="Proteomes" id="UP000199423"/>
    </source>
</evidence>
<protein>
    <recommendedName>
        <fullName evidence="4">TraB family protein</fullName>
    </recommendedName>
</protein>
<dbReference type="RefSeq" id="WP_092869144.1">
    <property type="nucleotide sequence ID" value="NZ_FPCH01000003.1"/>
</dbReference>
<evidence type="ECO:0000256" key="1">
    <source>
        <dbReference type="SAM" id="SignalP"/>
    </source>
</evidence>
<reference evidence="3" key="1">
    <citation type="submission" date="2016-10" db="EMBL/GenBank/DDBJ databases">
        <authorList>
            <person name="Varghese N."/>
            <person name="Submissions S."/>
        </authorList>
    </citation>
    <scope>NUCLEOTIDE SEQUENCE [LARGE SCALE GENOMIC DNA]</scope>
    <source>
        <strain evidence="3">DSM 1565</strain>
    </source>
</reference>
<dbReference type="AlphaFoldDB" id="A0A1I7NS85"/>
<keyword evidence="1" id="KW-0732">Signal</keyword>
<dbReference type="EMBL" id="FPCH01000003">
    <property type="protein sequence ID" value="SFV37539.1"/>
    <property type="molecule type" value="Genomic_DNA"/>
</dbReference>
<proteinExistence type="predicted"/>
<dbReference type="CDD" id="cd14789">
    <property type="entry name" value="Tiki"/>
    <property type="match status" value="1"/>
</dbReference>
<evidence type="ECO:0008006" key="4">
    <source>
        <dbReference type="Google" id="ProtNLM"/>
    </source>
</evidence>
<dbReference type="Pfam" id="PF01963">
    <property type="entry name" value="TraB_PrgY_gumN"/>
    <property type="match status" value="1"/>
</dbReference>
<dbReference type="OrthoDB" id="9806326at2"/>
<accession>A0A1I7NS85</accession>
<dbReference type="PANTHER" id="PTHR40590:SF1">
    <property type="entry name" value="CYTOPLASMIC PROTEIN"/>
    <property type="match status" value="1"/>
</dbReference>
<dbReference type="PANTHER" id="PTHR40590">
    <property type="entry name" value="CYTOPLASMIC PROTEIN-RELATED"/>
    <property type="match status" value="1"/>
</dbReference>
<gene>
    <name evidence="2" type="ORF">SAMN04488557_3215</name>
</gene>
<name>A0A1I7NS85_9HYPH</name>
<organism evidence="2 3">
    <name type="scientific">Hyphomicrobium facile</name>
    <dbReference type="NCBI Taxonomy" id="51670"/>
    <lineage>
        <taxon>Bacteria</taxon>
        <taxon>Pseudomonadati</taxon>
        <taxon>Pseudomonadota</taxon>
        <taxon>Alphaproteobacteria</taxon>
        <taxon>Hyphomicrobiales</taxon>
        <taxon>Hyphomicrobiaceae</taxon>
        <taxon>Hyphomicrobium</taxon>
    </lineage>
</organism>
<feature type="signal peptide" evidence="1">
    <location>
        <begin position="1"/>
        <end position="31"/>
    </location>
</feature>
<feature type="chain" id="PRO_5011654018" description="TraB family protein" evidence="1">
    <location>
        <begin position="32"/>
        <end position="344"/>
    </location>
</feature>